<protein>
    <submittedName>
        <fullName evidence="2">Formylglycine-generating sulfatase enzyme</fullName>
    </submittedName>
</protein>
<accession>A0A2N3IJN0</accession>
<dbReference type="PANTHER" id="PTHR23150">
    <property type="entry name" value="SULFATASE MODIFYING FACTOR 1, 2"/>
    <property type="match status" value="1"/>
</dbReference>
<dbReference type="InterPro" id="IPR016187">
    <property type="entry name" value="CTDL_fold"/>
</dbReference>
<gene>
    <name evidence="2" type="ORF">Rain11_0434</name>
</gene>
<dbReference type="Proteomes" id="UP000233387">
    <property type="component" value="Unassembled WGS sequence"/>
</dbReference>
<dbReference type="AlphaFoldDB" id="A0A2N3IJN0"/>
<dbReference type="InterPro" id="IPR051043">
    <property type="entry name" value="Sulfatase_Mod_Factor_Kinase"/>
</dbReference>
<dbReference type="PROSITE" id="PS51257">
    <property type="entry name" value="PROKAR_LIPOPROTEIN"/>
    <property type="match status" value="1"/>
</dbReference>
<evidence type="ECO:0000259" key="1">
    <source>
        <dbReference type="Pfam" id="PF03781"/>
    </source>
</evidence>
<dbReference type="Pfam" id="PF03781">
    <property type="entry name" value="FGE-sulfatase"/>
    <property type="match status" value="1"/>
</dbReference>
<comment type="caution">
    <text evidence="2">The sequence shown here is derived from an EMBL/GenBank/DDBJ whole genome shotgun (WGS) entry which is preliminary data.</text>
</comment>
<sequence length="504" mass="57932">MNQSMKTLLVAGTCAVTLGACSMFGKKQSEGFPMQVQRSDNVHKKGMFSQVTGIPYNMQDTGAYTSLKVRPYLGQPDGPNLVFIEGGRFVMGSGEEDILYTRDNRERAISIQSFYMDMTEVANIHWLEFMEFYKQDKNKSEIPNIHDGYTYDSKKTERYNAYVDYLNNTKTNKYNFQKLDVIQPNDVKRFDYSYFLVQILRPDTTVWARETAFNDSYVANYLRYPGFRFFPVVGINWVQAQEFCKWRTRAANEYLFNEAKKKDKDGALNEYKTAKDAPLESGVIMPDYRLPTEAEWEYAAKGMIGTQYEDENQSNNRVYPWDGHATRNPYGKQMGFFLANFKRGRGDYAGIAGKQNDAALITEWVYAYPPNDFGLYNIGGNVAEWVEDVYRPLAFEDVNDLNPVRRIQLDSTKLKSDPSKSVVGDPTSNYLLAGKKNSLVDDSARVYKGGSWRDVAYWLSPGTRRYLNKFEARDYIGFRCAMIMAGEKVGEKRRGNKRVGGQYR</sequence>
<dbReference type="Gene3D" id="3.90.1580.10">
    <property type="entry name" value="paralog of FGE (formylglycine-generating enzyme)"/>
    <property type="match status" value="1"/>
</dbReference>
<evidence type="ECO:0000313" key="2">
    <source>
        <dbReference type="EMBL" id="PKQ70514.1"/>
    </source>
</evidence>
<proteinExistence type="predicted"/>
<dbReference type="OrthoDB" id="1491336at2"/>
<name>A0A2N3IJN0_9BACT</name>
<dbReference type="EMBL" id="NKXO01000005">
    <property type="protein sequence ID" value="PKQ70514.1"/>
    <property type="molecule type" value="Genomic_DNA"/>
</dbReference>
<evidence type="ECO:0000313" key="3">
    <source>
        <dbReference type="Proteomes" id="UP000233387"/>
    </source>
</evidence>
<dbReference type="GO" id="GO:0120147">
    <property type="term" value="F:formylglycine-generating oxidase activity"/>
    <property type="evidence" value="ECO:0007669"/>
    <property type="project" value="TreeGrafter"/>
</dbReference>
<dbReference type="InterPro" id="IPR042095">
    <property type="entry name" value="SUMF_sf"/>
</dbReference>
<feature type="domain" description="Sulfatase-modifying factor enzyme-like" evidence="1">
    <location>
        <begin position="79"/>
        <end position="481"/>
    </location>
</feature>
<reference evidence="2 3" key="1">
    <citation type="submission" date="2017-06" db="EMBL/GenBank/DDBJ databases">
        <title>Raineya orbicola gen. nov., sp. nov. a slightly thermophilic bacterium of the phylum Bacteroidetes and the description of Raineyaceae fam. nov.</title>
        <authorList>
            <person name="Albuquerque L."/>
            <person name="Polonia A.R.M."/>
            <person name="Barroso C."/>
            <person name="Froufe H.J.C."/>
            <person name="Lage O."/>
            <person name="Lobo-Da-Cunha A."/>
            <person name="Egas C."/>
            <person name="Da Costa M.S."/>
        </authorList>
    </citation>
    <scope>NUCLEOTIDE SEQUENCE [LARGE SCALE GENOMIC DNA]</scope>
    <source>
        <strain evidence="2 3">SPSPC-11</strain>
    </source>
</reference>
<dbReference type="SUPFAM" id="SSF56436">
    <property type="entry name" value="C-type lectin-like"/>
    <property type="match status" value="1"/>
</dbReference>
<dbReference type="RefSeq" id="WP_101357699.1">
    <property type="nucleotide sequence ID" value="NZ_NKXO01000005.1"/>
</dbReference>
<organism evidence="2 3">
    <name type="scientific">Raineya orbicola</name>
    <dbReference type="NCBI Taxonomy" id="2016530"/>
    <lineage>
        <taxon>Bacteria</taxon>
        <taxon>Pseudomonadati</taxon>
        <taxon>Bacteroidota</taxon>
        <taxon>Cytophagia</taxon>
        <taxon>Cytophagales</taxon>
        <taxon>Raineyaceae</taxon>
        <taxon>Raineya</taxon>
    </lineage>
</organism>
<keyword evidence="3" id="KW-1185">Reference proteome</keyword>
<dbReference type="InterPro" id="IPR005532">
    <property type="entry name" value="SUMF_dom"/>
</dbReference>
<dbReference type="PANTHER" id="PTHR23150:SF19">
    <property type="entry name" value="FORMYLGLYCINE-GENERATING ENZYME"/>
    <property type="match status" value="1"/>
</dbReference>